<name>A0A9J5Z1E7_SOLCO</name>
<gene>
    <name evidence="1" type="ORF">H5410_027998</name>
</gene>
<dbReference type="AlphaFoldDB" id="A0A9J5Z1E7"/>
<dbReference type="Proteomes" id="UP000824120">
    <property type="component" value="Chromosome 5"/>
</dbReference>
<evidence type="ECO:0000313" key="2">
    <source>
        <dbReference type="Proteomes" id="UP000824120"/>
    </source>
</evidence>
<reference evidence="1 2" key="1">
    <citation type="submission" date="2020-09" db="EMBL/GenBank/DDBJ databases">
        <title>De no assembly of potato wild relative species, Solanum commersonii.</title>
        <authorList>
            <person name="Cho K."/>
        </authorList>
    </citation>
    <scope>NUCLEOTIDE SEQUENCE [LARGE SCALE GENOMIC DNA]</scope>
    <source>
        <strain evidence="1">LZ3.2</strain>
        <tissue evidence="1">Leaf</tissue>
    </source>
</reference>
<dbReference type="EMBL" id="JACXVP010000005">
    <property type="protein sequence ID" value="KAG5606506.1"/>
    <property type="molecule type" value="Genomic_DNA"/>
</dbReference>
<accession>A0A9J5Z1E7</accession>
<keyword evidence="2" id="KW-1185">Reference proteome</keyword>
<proteinExistence type="predicted"/>
<evidence type="ECO:0000313" key="1">
    <source>
        <dbReference type="EMBL" id="KAG5606506.1"/>
    </source>
</evidence>
<sequence>MLWAMKDYCVKESWIQLFKINFTGLDSTKSIYRFPDGDVLFDVYTLDEGGYFRSFTTSKGPIQLWFDWFHSFYEYSNTFCMRYIPLLDPMWHHSIRCVGTFMLLPSPFIGLQMVIKRLQSLRTFKGPFRLLSSSLVKHGNIVEIITFNESLIDPKLLI</sequence>
<comment type="caution">
    <text evidence="1">The sequence shown here is derived from an EMBL/GenBank/DDBJ whole genome shotgun (WGS) entry which is preliminary data.</text>
</comment>
<protein>
    <submittedName>
        <fullName evidence="1">Uncharacterized protein</fullName>
    </submittedName>
</protein>
<organism evidence="1 2">
    <name type="scientific">Solanum commersonii</name>
    <name type="common">Commerson's wild potato</name>
    <name type="synonym">Commerson's nightshade</name>
    <dbReference type="NCBI Taxonomy" id="4109"/>
    <lineage>
        <taxon>Eukaryota</taxon>
        <taxon>Viridiplantae</taxon>
        <taxon>Streptophyta</taxon>
        <taxon>Embryophyta</taxon>
        <taxon>Tracheophyta</taxon>
        <taxon>Spermatophyta</taxon>
        <taxon>Magnoliopsida</taxon>
        <taxon>eudicotyledons</taxon>
        <taxon>Gunneridae</taxon>
        <taxon>Pentapetalae</taxon>
        <taxon>asterids</taxon>
        <taxon>lamiids</taxon>
        <taxon>Solanales</taxon>
        <taxon>Solanaceae</taxon>
        <taxon>Solanoideae</taxon>
        <taxon>Solaneae</taxon>
        <taxon>Solanum</taxon>
    </lineage>
</organism>